<dbReference type="InterPro" id="IPR016193">
    <property type="entry name" value="Cytidine_deaminase-like"/>
</dbReference>
<dbReference type="RefSeq" id="WP_073075859.1">
    <property type="nucleotide sequence ID" value="NZ_FQXV01000001.1"/>
</dbReference>
<dbReference type="GO" id="GO:0005737">
    <property type="term" value="C:cytoplasm"/>
    <property type="evidence" value="ECO:0007669"/>
    <property type="project" value="UniProtKB-SubCell"/>
</dbReference>
<dbReference type="PIRSF" id="PIRSF015626">
    <property type="entry name" value="FdhD"/>
    <property type="match status" value="1"/>
</dbReference>
<keyword evidence="1 3" id="KW-0963">Cytoplasm</keyword>
<name>A0A1M5TZC6_9FIRM</name>
<dbReference type="HAMAP" id="MF_00187">
    <property type="entry name" value="FdhD"/>
    <property type="match status" value="1"/>
</dbReference>
<dbReference type="GO" id="GO:0006777">
    <property type="term" value="P:Mo-molybdopterin cofactor biosynthetic process"/>
    <property type="evidence" value="ECO:0007669"/>
    <property type="project" value="UniProtKB-UniRule"/>
</dbReference>
<keyword evidence="2 3" id="KW-0501">Molybdenum cofactor biosynthesis</keyword>
<comment type="function">
    <text evidence="3">Required for formate dehydrogenase (FDH) activity. Acts as a sulfur carrier protein that transfers sulfur from IscS to the molybdenum cofactor prior to its insertion into FDH.</text>
</comment>
<comment type="similarity">
    <text evidence="3">Belongs to the FdhD family.</text>
</comment>
<proteinExistence type="inferred from homology"/>
<dbReference type="Gene3D" id="3.40.140.10">
    <property type="entry name" value="Cytidine Deaminase, domain 2"/>
    <property type="match status" value="1"/>
</dbReference>
<dbReference type="GO" id="GO:0016783">
    <property type="term" value="F:sulfurtransferase activity"/>
    <property type="evidence" value="ECO:0007669"/>
    <property type="project" value="InterPro"/>
</dbReference>
<gene>
    <name evidence="3" type="primary">fdhD</name>
    <name evidence="4" type="ORF">SAMN02745823_00295</name>
</gene>
<dbReference type="NCBIfam" id="TIGR00129">
    <property type="entry name" value="fdhD_narQ"/>
    <property type="match status" value="1"/>
</dbReference>
<organism evidence="4 5">
    <name type="scientific">Sporobacter termitidis DSM 10068</name>
    <dbReference type="NCBI Taxonomy" id="1123282"/>
    <lineage>
        <taxon>Bacteria</taxon>
        <taxon>Bacillati</taxon>
        <taxon>Bacillota</taxon>
        <taxon>Clostridia</taxon>
        <taxon>Eubacteriales</taxon>
        <taxon>Oscillospiraceae</taxon>
        <taxon>Sporobacter</taxon>
    </lineage>
</organism>
<evidence type="ECO:0000313" key="5">
    <source>
        <dbReference type="Proteomes" id="UP000183995"/>
    </source>
</evidence>
<reference evidence="4 5" key="1">
    <citation type="submission" date="2016-11" db="EMBL/GenBank/DDBJ databases">
        <authorList>
            <person name="Jaros S."/>
            <person name="Januszkiewicz K."/>
            <person name="Wedrychowicz H."/>
        </authorList>
    </citation>
    <scope>NUCLEOTIDE SEQUENCE [LARGE SCALE GENOMIC DNA]</scope>
    <source>
        <strain evidence="4 5">DSM 10068</strain>
    </source>
</reference>
<dbReference type="OrthoDB" id="9782042at2"/>
<dbReference type="EMBL" id="FQXV01000001">
    <property type="protein sequence ID" value="SHH56142.1"/>
    <property type="molecule type" value="Genomic_DNA"/>
</dbReference>
<dbReference type="STRING" id="1123282.SAMN02745823_00295"/>
<dbReference type="PANTHER" id="PTHR30592:SF1">
    <property type="entry name" value="SULFUR CARRIER PROTEIN FDHD"/>
    <property type="match status" value="1"/>
</dbReference>
<dbReference type="InterPro" id="IPR003786">
    <property type="entry name" value="FdhD"/>
</dbReference>
<sequence>MEDAIFEEFDVLKISRGDGGYVLEDVCKPVISEISLKIYVNGIETASLLCLNRQQEELALGFLYSEGVISSGEDVGEVCYNERAMAVLVTLREGVSVKRQESLRSITAGCGKCFTYINPLKRSQFRKVDSAGRFSLEDIMRRMRDFAGRSDIFRLVGGVHSLLFYTPGYSVFSEDIGRHNCLDKVAGTLLKEGRLALAEEGIVFISGRVTSEIMTKAIRLGIPVIVSKSTPSAAAVKLANEYNITLLGYARSDTGYVYSGAGRLSEAPRPAARQFINTV</sequence>
<comment type="subcellular location">
    <subcellularLocation>
        <location evidence="3">Cytoplasm</location>
    </subcellularLocation>
</comment>
<dbReference type="PANTHER" id="PTHR30592">
    <property type="entry name" value="FORMATE DEHYDROGENASE"/>
    <property type="match status" value="1"/>
</dbReference>
<evidence type="ECO:0000313" key="4">
    <source>
        <dbReference type="EMBL" id="SHH56142.1"/>
    </source>
</evidence>
<accession>A0A1M5TZC6</accession>
<dbReference type="GO" id="GO:0097163">
    <property type="term" value="F:sulfur carrier activity"/>
    <property type="evidence" value="ECO:0007669"/>
    <property type="project" value="UniProtKB-UniRule"/>
</dbReference>
<evidence type="ECO:0000256" key="3">
    <source>
        <dbReference type="HAMAP-Rule" id="MF_00187"/>
    </source>
</evidence>
<dbReference type="Gene3D" id="3.10.20.10">
    <property type="match status" value="1"/>
</dbReference>
<feature type="active site" description="Cysteine persulfide intermediate" evidence="3">
    <location>
        <position position="110"/>
    </location>
</feature>
<dbReference type="Proteomes" id="UP000183995">
    <property type="component" value="Unassembled WGS sequence"/>
</dbReference>
<dbReference type="SUPFAM" id="SSF53927">
    <property type="entry name" value="Cytidine deaminase-like"/>
    <property type="match status" value="1"/>
</dbReference>
<protein>
    <recommendedName>
        <fullName evidence="3">Sulfur carrier protein FdhD</fullName>
    </recommendedName>
</protein>
<evidence type="ECO:0000256" key="2">
    <source>
        <dbReference type="ARBA" id="ARBA00023150"/>
    </source>
</evidence>
<comment type="caution">
    <text evidence="3">Lacks conserved residue(s) required for the propagation of feature annotation.</text>
</comment>
<evidence type="ECO:0000256" key="1">
    <source>
        <dbReference type="ARBA" id="ARBA00022490"/>
    </source>
</evidence>
<keyword evidence="5" id="KW-1185">Reference proteome</keyword>
<dbReference type="Pfam" id="PF02634">
    <property type="entry name" value="FdhD-NarQ"/>
    <property type="match status" value="1"/>
</dbReference>
<dbReference type="AlphaFoldDB" id="A0A1M5TZC6"/>